<evidence type="ECO:0000313" key="2">
    <source>
        <dbReference type="EMBL" id="GFQ77527.1"/>
    </source>
</evidence>
<dbReference type="AlphaFoldDB" id="A0A8X6FE10"/>
<protein>
    <submittedName>
        <fullName evidence="2">Uncharacterized protein</fullName>
    </submittedName>
</protein>
<feature type="compositionally biased region" description="Polar residues" evidence="1">
    <location>
        <begin position="130"/>
        <end position="147"/>
    </location>
</feature>
<feature type="region of interest" description="Disordered" evidence="1">
    <location>
        <begin position="122"/>
        <end position="147"/>
    </location>
</feature>
<dbReference type="EMBL" id="BMAO01021803">
    <property type="protein sequence ID" value="GFQ77527.1"/>
    <property type="molecule type" value="Genomic_DNA"/>
</dbReference>
<gene>
    <name evidence="2" type="primary">NCL1_36944</name>
    <name evidence="2" type="ORF">TNCT_388571</name>
</gene>
<dbReference type="OrthoDB" id="6437114at2759"/>
<accession>A0A8X6FE10</accession>
<sequence length="200" mass="22649">MNFISTETQTSCDCLEETCSESNSIARNLHANKEENSITQNTINTIISKEKDSISINKSNEMEETSNTFLVFTDDEIMTFRTTMKRKLNLMDEDEVVTAPSKKPFIGAENGNWAFEHRTIEPLGDDDKSIPSSFNSVDDGEQQSQQKHVSKVLLKSANVLIVMENDKCNRDGEVEANDLVNVQMNLKDLKVCDVHHEKRD</sequence>
<evidence type="ECO:0000313" key="3">
    <source>
        <dbReference type="Proteomes" id="UP000887116"/>
    </source>
</evidence>
<reference evidence="2" key="1">
    <citation type="submission" date="2020-07" db="EMBL/GenBank/DDBJ databases">
        <title>Multicomponent nature underlies the extraordinary mechanical properties of spider dragline silk.</title>
        <authorList>
            <person name="Kono N."/>
            <person name="Nakamura H."/>
            <person name="Mori M."/>
            <person name="Yoshida Y."/>
            <person name="Ohtoshi R."/>
            <person name="Malay A.D."/>
            <person name="Moran D.A.P."/>
            <person name="Tomita M."/>
            <person name="Numata K."/>
            <person name="Arakawa K."/>
        </authorList>
    </citation>
    <scope>NUCLEOTIDE SEQUENCE</scope>
</reference>
<organism evidence="2 3">
    <name type="scientific">Trichonephila clavata</name>
    <name type="common">Joro spider</name>
    <name type="synonym">Nephila clavata</name>
    <dbReference type="NCBI Taxonomy" id="2740835"/>
    <lineage>
        <taxon>Eukaryota</taxon>
        <taxon>Metazoa</taxon>
        <taxon>Ecdysozoa</taxon>
        <taxon>Arthropoda</taxon>
        <taxon>Chelicerata</taxon>
        <taxon>Arachnida</taxon>
        <taxon>Araneae</taxon>
        <taxon>Araneomorphae</taxon>
        <taxon>Entelegynae</taxon>
        <taxon>Araneoidea</taxon>
        <taxon>Nephilidae</taxon>
        <taxon>Trichonephila</taxon>
    </lineage>
</organism>
<keyword evidence="3" id="KW-1185">Reference proteome</keyword>
<dbReference type="Proteomes" id="UP000887116">
    <property type="component" value="Unassembled WGS sequence"/>
</dbReference>
<name>A0A8X6FE10_TRICU</name>
<evidence type="ECO:0000256" key="1">
    <source>
        <dbReference type="SAM" id="MobiDB-lite"/>
    </source>
</evidence>
<proteinExistence type="predicted"/>
<comment type="caution">
    <text evidence="2">The sequence shown here is derived from an EMBL/GenBank/DDBJ whole genome shotgun (WGS) entry which is preliminary data.</text>
</comment>